<evidence type="ECO:0000313" key="1">
    <source>
        <dbReference type="EMBL" id="QDS34224.1"/>
    </source>
</evidence>
<name>A0A517I5Q8_BREBE</name>
<dbReference type="EMBL" id="CP042161">
    <property type="protein sequence ID" value="QDS34224.1"/>
    <property type="molecule type" value="Genomic_DNA"/>
</dbReference>
<dbReference type="InterPro" id="IPR023606">
    <property type="entry name" value="CoA-Trfase_III_dom_1_sf"/>
</dbReference>
<organism evidence="1 2">
    <name type="scientific">Brevibacillus brevis</name>
    <name type="common">Bacillus brevis</name>
    <dbReference type="NCBI Taxonomy" id="1393"/>
    <lineage>
        <taxon>Bacteria</taxon>
        <taxon>Bacillati</taxon>
        <taxon>Bacillota</taxon>
        <taxon>Bacilli</taxon>
        <taxon>Bacillales</taxon>
        <taxon>Paenibacillaceae</taxon>
        <taxon>Brevibacillus</taxon>
    </lineage>
</organism>
<dbReference type="Pfam" id="PF02515">
    <property type="entry name" value="CoA_transf_3"/>
    <property type="match status" value="1"/>
</dbReference>
<evidence type="ECO:0000313" key="2">
    <source>
        <dbReference type="Proteomes" id="UP000317713"/>
    </source>
</evidence>
<dbReference type="PANTHER" id="PTHR48228">
    <property type="entry name" value="SUCCINYL-COA--D-CITRAMALATE COA-TRANSFERASE"/>
    <property type="match status" value="1"/>
</dbReference>
<reference evidence="1 2" key="1">
    <citation type="submission" date="2019-07" db="EMBL/GenBank/DDBJ databases">
        <title>Characterization of Brevibacillus brevis HK544, as a potential biocontrol agent.</title>
        <authorList>
            <person name="Kim H."/>
        </authorList>
    </citation>
    <scope>NUCLEOTIDE SEQUENCE [LARGE SCALE GENOMIC DNA]</scope>
    <source>
        <strain evidence="1 2">HK544</strain>
    </source>
</reference>
<protein>
    <submittedName>
        <fullName evidence="1">CoA transferase</fullName>
    </submittedName>
</protein>
<dbReference type="Gene3D" id="3.40.50.10540">
    <property type="entry name" value="Crotonobetainyl-coa:carnitine coa-transferase, domain 1"/>
    <property type="match status" value="2"/>
</dbReference>
<sequence>MSLLRGYKVLDFSTLLPGPFATTMLADLGAEVLRVESFTRPDSIRQGKQVDGGVTAAHGYLNRSKSSIALDLKKQEAVDIVKELVKEYDIVLEQFRPGVMERLGLGFEALREINPRLIYCSITGYGQTGPYRNRPGHDNNYLSIAGINDYSRRKGSPPSPHGFHIADIAGGSLHSVIGLLAALLHRERTGEGQYIDISMTDAAFVLNTIHGAGYLACGVEPQAEVMRLNGGIFYDYYETKDGRYFSVGSLEPQFRKLLCEAIGGSDLLPLSFSESPEDVQAFKNYVRNAFRAKTFTEWTAIFQEREACVEPVLTFAEACEHPQLKAREMIVDVPKPDGTTQRQFGFPIKFSAAQPEYKHIGSKLGEHSILVLKSLGYTDEQIATLKENEVFAY</sequence>
<dbReference type="InterPro" id="IPR050509">
    <property type="entry name" value="CoA-transferase_III"/>
</dbReference>
<dbReference type="PANTHER" id="PTHR48228:SF5">
    <property type="entry name" value="ALPHA-METHYLACYL-COA RACEMASE"/>
    <property type="match status" value="1"/>
</dbReference>
<dbReference type="InterPro" id="IPR003673">
    <property type="entry name" value="CoA-Trfase_fam_III"/>
</dbReference>
<proteinExistence type="predicted"/>
<accession>A0A517I5Q8</accession>
<dbReference type="SUPFAM" id="SSF89796">
    <property type="entry name" value="CoA-transferase family III (CaiB/BaiF)"/>
    <property type="match status" value="1"/>
</dbReference>
<keyword evidence="1" id="KW-0808">Transferase</keyword>
<dbReference type="AlphaFoldDB" id="A0A517I5Q8"/>
<dbReference type="GO" id="GO:0016740">
    <property type="term" value="F:transferase activity"/>
    <property type="evidence" value="ECO:0007669"/>
    <property type="project" value="UniProtKB-KW"/>
</dbReference>
<gene>
    <name evidence="1" type="ORF">FPS98_09665</name>
</gene>
<dbReference type="Proteomes" id="UP000317713">
    <property type="component" value="Chromosome"/>
</dbReference>
<dbReference type="RefSeq" id="WP_144615658.1">
    <property type="nucleotide sequence ID" value="NZ_CP042161.1"/>
</dbReference>